<dbReference type="GO" id="GO:0006508">
    <property type="term" value="P:proteolysis"/>
    <property type="evidence" value="ECO:0007669"/>
    <property type="project" value="InterPro"/>
</dbReference>
<evidence type="ECO:0000256" key="2">
    <source>
        <dbReference type="ARBA" id="ARBA00022803"/>
    </source>
</evidence>
<gene>
    <name evidence="4" type="ORF">CferDRAFT_1158</name>
</gene>
<dbReference type="OrthoDB" id="728837at2"/>
<dbReference type="PANTHER" id="PTHR44858:SF1">
    <property type="entry name" value="UDP-N-ACETYLGLUCOSAMINE--PEPTIDE N-ACETYLGLUCOSAMINYLTRANSFERASE SPINDLY-RELATED"/>
    <property type="match status" value="1"/>
</dbReference>
<accession>Q0YS38</accession>
<dbReference type="InterPro" id="IPR019734">
    <property type="entry name" value="TPR_rpt"/>
</dbReference>
<dbReference type="SUPFAM" id="SSF48452">
    <property type="entry name" value="TPR-like"/>
    <property type="match status" value="2"/>
</dbReference>
<dbReference type="Pfam" id="PF13432">
    <property type="entry name" value="TPR_16"/>
    <property type="match status" value="1"/>
</dbReference>
<feature type="repeat" description="TPR" evidence="3">
    <location>
        <begin position="389"/>
        <end position="422"/>
    </location>
</feature>
<name>Q0YS38_9CHLB</name>
<reference evidence="4 5" key="1">
    <citation type="submission" date="2006-07" db="EMBL/GenBank/DDBJ databases">
        <title>Annotation of the draft genome assembly of Chlorobium ferroxidans DSM 13031.</title>
        <authorList>
            <consortium name="US DOE Joint Genome Institute (JGI-ORNL)"/>
            <person name="Larimer F."/>
            <person name="Land M."/>
            <person name="Hauser L."/>
        </authorList>
    </citation>
    <scope>NUCLEOTIDE SEQUENCE [LARGE SCALE GENOMIC DNA]</scope>
    <source>
        <strain evidence="4 5">DSM 13031</strain>
    </source>
</reference>
<dbReference type="SMART" id="SM00028">
    <property type="entry name" value="TPR"/>
    <property type="match status" value="7"/>
</dbReference>
<evidence type="ECO:0000313" key="5">
    <source>
        <dbReference type="Proteomes" id="UP000004162"/>
    </source>
</evidence>
<dbReference type="SUPFAM" id="SSF50494">
    <property type="entry name" value="Trypsin-like serine proteases"/>
    <property type="match status" value="1"/>
</dbReference>
<dbReference type="InterPro" id="IPR050498">
    <property type="entry name" value="Ycf3"/>
</dbReference>
<dbReference type="PROSITE" id="PS50293">
    <property type="entry name" value="TPR_REGION"/>
    <property type="match status" value="1"/>
</dbReference>
<feature type="repeat" description="TPR" evidence="3">
    <location>
        <begin position="321"/>
        <end position="354"/>
    </location>
</feature>
<dbReference type="Pfam" id="PF13181">
    <property type="entry name" value="TPR_8"/>
    <property type="match status" value="1"/>
</dbReference>
<evidence type="ECO:0000256" key="1">
    <source>
        <dbReference type="ARBA" id="ARBA00022737"/>
    </source>
</evidence>
<dbReference type="InterPro" id="IPR009003">
    <property type="entry name" value="Peptidase_S1_PA"/>
</dbReference>
<dbReference type="PANTHER" id="PTHR44858">
    <property type="entry name" value="TETRATRICOPEPTIDE REPEAT PROTEIN 6"/>
    <property type="match status" value="1"/>
</dbReference>
<dbReference type="Proteomes" id="UP000004162">
    <property type="component" value="Unassembled WGS sequence"/>
</dbReference>
<evidence type="ECO:0000313" key="4">
    <source>
        <dbReference type="EMBL" id="EAT59151.1"/>
    </source>
</evidence>
<feature type="repeat" description="TPR" evidence="3">
    <location>
        <begin position="457"/>
        <end position="490"/>
    </location>
</feature>
<feature type="repeat" description="TPR" evidence="3">
    <location>
        <begin position="491"/>
        <end position="524"/>
    </location>
</feature>
<dbReference type="Gene3D" id="1.25.40.10">
    <property type="entry name" value="Tetratricopeptide repeat domain"/>
    <property type="match status" value="1"/>
</dbReference>
<protein>
    <submittedName>
        <fullName evidence="4">TPR repeat:Tetratricopeptide TPR_4</fullName>
    </submittedName>
</protein>
<organism evidence="4 5">
    <name type="scientific">Chlorobium ferrooxidans DSM 13031</name>
    <dbReference type="NCBI Taxonomy" id="377431"/>
    <lineage>
        <taxon>Bacteria</taxon>
        <taxon>Pseudomonadati</taxon>
        <taxon>Chlorobiota</taxon>
        <taxon>Chlorobiia</taxon>
        <taxon>Chlorobiales</taxon>
        <taxon>Chlorobiaceae</taxon>
        <taxon>Chlorobium/Pelodictyon group</taxon>
        <taxon>Chlorobium</taxon>
    </lineage>
</organism>
<dbReference type="PRINTS" id="PR00834">
    <property type="entry name" value="PROTEASES2C"/>
</dbReference>
<dbReference type="PROSITE" id="PS50005">
    <property type="entry name" value="TPR"/>
    <property type="match status" value="6"/>
</dbReference>
<dbReference type="Gene3D" id="2.40.10.120">
    <property type="match status" value="1"/>
</dbReference>
<comment type="caution">
    <text evidence="4">The sequence shown here is derived from an EMBL/GenBank/DDBJ whole genome shotgun (WGS) entry which is preliminary data.</text>
</comment>
<dbReference type="InterPro" id="IPR011990">
    <property type="entry name" value="TPR-like_helical_dom_sf"/>
</dbReference>
<reference evidence="4 5" key="2">
    <citation type="submission" date="2006-07" db="EMBL/GenBank/DDBJ databases">
        <title>Sequencing of the draft genome and assembly of Chlorobium ferroxidans DSM 13031.</title>
        <authorList>
            <consortium name="US DOE Joint Genome Institute (JGI-PGF)"/>
            <person name="Copeland A."/>
            <person name="Lucas S."/>
            <person name="Lapidus A."/>
            <person name="Barry K."/>
            <person name="Glavina del Rio T."/>
            <person name="Dalin E."/>
            <person name="Tice H."/>
            <person name="Bruce D."/>
            <person name="Pitluck S."/>
            <person name="Richardson P."/>
        </authorList>
    </citation>
    <scope>NUCLEOTIDE SEQUENCE [LARGE SCALE GENOMIC DNA]</scope>
    <source>
        <strain evidence="4 5">DSM 13031</strain>
    </source>
</reference>
<dbReference type="EMBL" id="AASE01000007">
    <property type="protein sequence ID" value="EAT59151.1"/>
    <property type="molecule type" value="Genomic_DNA"/>
</dbReference>
<keyword evidence="2 3" id="KW-0802">TPR repeat</keyword>
<keyword evidence="5" id="KW-1185">Reference proteome</keyword>
<proteinExistence type="predicted"/>
<dbReference type="Pfam" id="PF13365">
    <property type="entry name" value="Trypsin_2"/>
    <property type="match status" value="1"/>
</dbReference>
<keyword evidence="1" id="KW-0677">Repeat</keyword>
<evidence type="ECO:0000256" key="3">
    <source>
        <dbReference type="PROSITE-ProRule" id="PRU00339"/>
    </source>
</evidence>
<dbReference type="Pfam" id="PF13414">
    <property type="entry name" value="TPR_11"/>
    <property type="match status" value="1"/>
</dbReference>
<dbReference type="GO" id="GO:0004252">
    <property type="term" value="F:serine-type endopeptidase activity"/>
    <property type="evidence" value="ECO:0007669"/>
    <property type="project" value="InterPro"/>
</dbReference>
<sequence>MNSHRLHFIRLGKHLKSVRLPDRFCAIDALSDVFSFGKLCRLCVSLLLLIGLTGNSVLAKTAAEVFAQVSECVVVIHNYDNSNKLQSLGSGIVISSGHVITNYHVIEKAGRLTVLYQGKEYPARPGYTDRFRDVCSLDVSGLEASKLIPGDTNQLKVGSKVYAIGAPQGLELTFSDGIISGLRDVDKGHYIQTTAPISLGSSGGGLFDEEGRLIGIPTYFFKQGQQLNFALPVEWIIDLPNRHAVANQVNRVDSDWTYQVNSLEEKQDWGGMIVLCTKWTTQVPSSSDAWGYLGFAHLQKGDLALAIDALQNAIRIRPDYAHYWADLGIAYGREGETVRKIEAYRQAVRINNDFALGWINLGIAYVQNGDFDKAVDAYQQAVRINPDDASVWFNTGLVCRDAGQAAKAVDAFEHAVRIAPENAQYRLKLGEAYGLIDQRARQIEAYNEALRIKQDYDDAWVSLGVVYGIAGREAEEREAYLKALRINPGHNAALFNLGKDYLEHNNREEAREIYSRLKRLNPELAQLFFTDFNKLMFPRRIL</sequence>
<dbReference type="InterPro" id="IPR001940">
    <property type="entry name" value="Peptidase_S1C"/>
</dbReference>
<dbReference type="Pfam" id="PF13174">
    <property type="entry name" value="TPR_6"/>
    <property type="match status" value="1"/>
</dbReference>
<dbReference type="RefSeq" id="WP_006366219.1">
    <property type="nucleotide sequence ID" value="NZ_AASE01000007.1"/>
</dbReference>
<feature type="repeat" description="TPR" evidence="3">
    <location>
        <begin position="287"/>
        <end position="320"/>
    </location>
</feature>
<dbReference type="AlphaFoldDB" id="Q0YS38"/>
<feature type="repeat" description="TPR" evidence="3">
    <location>
        <begin position="355"/>
        <end position="388"/>
    </location>
</feature>